<dbReference type="Proteomes" id="UP000201252">
    <property type="component" value="Segment"/>
</dbReference>
<gene>
    <name evidence="1" type="ORF">SWZG_00188</name>
</gene>
<dbReference type="EMBL" id="HQ633071">
    <property type="protein sequence ID" value="AGH31694.1"/>
    <property type="molecule type" value="Genomic_DNA"/>
</dbReference>
<dbReference type="GeneID" id="15011099"/>
<evidence type="ECO:0000313" key="2">
    <source>
        <dbReference type="Proteomes" id="UP000201252"/>
    </source>
</evidence>
<dbReference type="OrthoDB" id="27191at10239"/>
<accession>M4QTI1</accession>
<keyword evidence="2" id="KW-1185">Reference proteome</keyword>
<evidence type="ECO:0000313" key="1">
    <source>
        <dbReference type="EMBL" id="AGH31694.1"/>
    </source>
</evidence>
<dbReference type="KEGG" id="vg:15011099"/>
<protein>
    <submittedName>
        <fullName evidence="1">Uncharacterized protein</fullName>
    </submittedName>
</protein>
<name>M4QTI1_9CAUD</name>
<reference evidence="1 2" key="1">
    <citation type="submission" date="2010-10" db="EMBL/GenBank/DDBJ databases">
        <title>The Genome Sequence of Synechococcus phage S-SKS1.</title>
        <authorList>
            <consortium name="The Broad Institute Genome Sequencing Platform"/>
            <person name="Henn M.R."/>
            <person name="Clokie M."/>
            <person name="Levin J."/>
            <person name="Malboeuf C."/>
            <person name="Casali M."/>
            <person name="Russ C."/>
            <person name="Lennon N."/>
            <person name="Chapman S.B."/>
            <person name="Erlich R."/>
            <person name="Young S.K."/>
            <person name="Yandava C."/>
            <person name="Zeng Q."/>
            <person name="Alvarado L."/>
            <person name="Anderson S."/>
            <person name="Berlin A."/>
            <person name="Chen Z."/>
            <person name="Freedman E."/>
            <person name="Gellesch M."/>
            <person name="Goldberg J."/>
            <person name="Green L."/>
            <person name="Griggs A."/>
            <person name="Gujja S."/>
            <person name="Heilman E.R."/>
            <person name="Heiman D."/>
            <person name="Hollinger A."/>
            <person name="Howarth C."/>
            <person name="Larson L."/>
            <person name="Mehta T."/>
            <person name="Pearson M."/>
            <person name="Roberts A."/>
            <person name="Ryan E."/>
            <person name="Saif S."/>
            <person name="Shea T."/>
            <person name="Shenoy N."/>
            <person name="Sisk P."/>
            <person name="Stolte C."/>
            <person name="Sykes S."/>
            <person name="White J."/>
            <person name="Haas B."/>
            <person name="Nusbaum C."/>
            <person name="Birren B."/>
        </authorList>
    </citation>
    <scope>NUCLEOTIDE SEQUENCE [LARGE SCALE GENOMIC DNA]</scope>
</reference>
<organism evidence="1 2">
    <name type="scientific">Synechococcus phage S-SKS1</name>
    <dbReference type="NCBI Taxonomy" id="754042"/>
    <lineage>
        <taxon>Viruses</taxon>
        <taxon>Duplodnaviria</taxon>
        <taxon>Heunggongvirae</taxon>
        <taxon>Uroviricota</taxon>
        <taxon>Caudoviricetes</taxon>
        <taxon>Llyrvirus</taxon>
        <taxon>Llyrvirus SSKS1</taxon>
    </lineage>
</organism>
<dbReference type="RefSeq" id="YP_007674546.1">
    <property type="nucleotide sequence ID" value="NC_020851.1"/>
</dbReference>
<sequence>MTVLNVHDEAIRRLASGFSEEFAEFAAGDERMHELMMDLASEFVDTNLPIVREDDSIDVAHELMCSITIRTV</sequence>
<proteinExistence type="predicted"/>